<keyword evidence="1" id="KW-0175">Coiled coil</keyword>
<dbReference type="AlphaFoldDB" id="A0A849KZC3"/>
<sequence length="1189" mass="128802">MANPELASGSRSRIDDLNAHRERRPASAAMQELDRTLAGLERRLMELEQDAPAAPHPNAPSFAAHQPTAPRYADETAAGLAEIADNLRRRRDSQEQAKARFASSTEISDASREMSRMQRAASEEGFSQRMSDDFDRLSESVHLLAERSSEANAQALRRQFDELNRTVHTLAREETLRRIDNRWDRFDAQMQAFEKRHDAVNPALNAIGSRLEQMREAIGTLPQSHAFSAIEERIGRLTHSIEDALNPQNAAPFEQDMLNQIDTRLDEISRAIIATSRAQRPDHEDARRLERIEKRLAELADQIDGSASRQNSDVLFQKLSELSQRIDVLSSGQALPDRIAEQLAHQISLLANQVAKVTENLSQSDYRSVEARLEAIGQKLENAERRSHEPDPAVLDTIDRRFAELTERLDAQYGGRSIDSDAIHTLEGRLDDISQQISLGLLQAPHYEMPNLADSEAIRNLEDQIANIAHHLAQPVAELAQIKPRLDSIERSLETNRETVLDAAREAAESAVARVLQHGSQGDTAIARQLADDMKSLEMLARNTDERNSKTFEAVHDTLVKIVDRLSRLEQDMGGQGSESLANRNPDKREDDARPAMALAGDPAPRFSAPETGAPRLNTPRSPAAAAAEAAFATIQGETAVVAAPVGEASGKSSLFGGLARAMRGRRADKNGANTDGDLKAESFDKNDAPAFESEMATVEPIVESEPDARFGGDHMPDLNSIMKRVREERRQREDAADAALAANGKVDFITAARRAAQLAAAESEQLQKGSVKGAGKKKKSVGDVMQRQRKPILMAIGAVMIAMAGLQVGSAFLTRDEPTDATVDVAPQPEAPVAETPAAAPQAPVQAEAPQIIEPRQEKAEAPAASEPSSTIETVIASAPTTPVEASAPAETTSPSAPAQVALPAIPEEAGPAALREAAAKGDARALFEIGNRYMEGRGVTADFTKAAQWYDISAGQGFAPAQYRLGNFNEKGLGMPRDLDKAKTWYQLSAQQGNASAMHNLAVLFATGANGAPDNASAARWFTEAANLGVKDSQFNLGILAAKGLGVPVNLEESYKWFALAANSGDKDAAQKRDQIAEALKPEQLEQAKATVQSWKAKPLNEATNSIDVPDAWTEAKPTTTGSVDMKKAVRNIQLILKKNGYDVGTADGVMGGKTRTAIASFQKANGLQPTGNVDQKLVQLLLQKNT</sequence>
<evidence type="ECO:0000256" key="2">
    <source>
        <dbReference type="SAM" id="MobiDB-lite"/>
    </source>
</evidence>
<evidence type="ECO:0000313" key="5">
    <source>
        <dbReference type="Proteomes" id="UP000574931"/>
    </source>
</evidence>
<reference evidence="4 5" key="1">
    <citation type="submission" date="2020-05" db="EMBL/GenBank/DDBJ databases">
        <title>Draft Genome Sequence of Ochrobactrum soli Isolated from Stable Fly Gut.</title>
        <authorList>
            <person name="Pileggi M.T."/>
            <person name="Vazhakkala L.J."/>
            <person name="Wong C.N."/>
        </authorList>
    </citation>
    <scope>NUCLEOTIDE SEQUENCE [LARGE SCALE GENOMIC DNA]</scope>
    <source>
        <strain evidence="4 5">MTP-C0764</strain>
    </source>
</reference>
<feature type="region of interest" description="Disordered" evidence="2">
    <location>
        <begin position="89"/>
        <end position="132"/>
    </location>
</feature>
<dbReference type="PANTHER" id="PTHR11102:SF160">
    <property type="entry name" value="ERAD-ASSOCIATED E3 UBIQUITIN-PROTEIN LIGASE COMPONENT HRD3"/>
    <property type="match status" value="1"/>
</dbReference>
<evidence type="ECO:0000259" key="3">
    <source>
        <dbReference type="Pfam" id="PF01471"/>
    </source>
</evidence>
<dbReference type="Pfam" id="PF08238">
    <property type="entry name" value="Sel1"/>
    <property type="match status" value="4"/>
</dbReference>
<dbReference type="InterPro" id="IPR036365">
    <property type="entry name" value="PGBD-like_sf"/>
</dbReference>
<dbReference type="Proteomes" id="UP000574931">
    <property type="component" value="Unassembled WGS sequence"/>
</dbReference>
<dbReference type="PANTHER" id="PTHR11102">
    <property type="entry name" value="SEL-1-LIKE PROTEIN"/>
    <property type="match status" value="1"/>
</dbReference>
<feature type="compositionally biased region" description="Low complexity" evidence="2">
    <location>
        <begin position="763"/>
        <end position="774"/>
    </location>
</feature>
<feature type="region of interest" description="Disordered" evidence="2">
    <location>
        <begin position="763"/>
        <end position="784"/>
    </location>
</feature>
<organism evidence="4 5">
    <name type="scientific">Ochrobactrum soli</name>
    <dbReference type="NCBI Taxonomy" id="2448455"/>
    <lineage>
        <taxon>Bacteria</taxon>
        <taxon>Pseudomonadati</taxon>
        <taxon>Pseudomonadota</taxon>
        <taxon>Alphaproteobacteria</taxon>
        <taxon>Hyphomicrobiales</taxon>
        <taxon>Brucellaceae</taxon>
        <taxon>Brucella/Ochrobactrum group</taxon>
        <taxon>Ochrobactrum</taxon>
    </lineage>
</organism>
<feature type="compositionally biased region" description="Basic and acidic residues" evidence="2">
    <location>
        <begin position="32"/>
        <end position="46"/>
    </location>
</feature>
<gene>
    <name evidence="4" type="ORF">HKX02_18780</name>
</gene>
<comment type="caution">
    <text evidence="4">The sequence shown here is derived from an EMBL/GenBank/DDBJ whole genome shotgun (WGS) entry which is preliminary data.</text>
</comment>
<dbReference type="SUPFAM" id="SSF81901">
    <property type="entry name" value="HCP-like"/>
    <property type="match status" value="1"/>
</dbReference>
<feature type="region of interest" description="Disordered" evidence="2">
    <location>
        <begin position="571"/>
        <end position="620"/>
    </location>
</feature>
<feature type="region of interest" description="Disordered" evidence="2">
    <location>
        <begin position="1"/>
        <end position="71"/>
    </location>
</feature>
<evidence type="ECO:0000313" key="4">
    <source>
        <dbReference type="EMBL" id="NNU62282.1"/>
    </source>
</evidence>
<dbReference type="Pfam" id="PF01471">
    <property type="entry name" value="PG_binding_1"/>
    <property type="match status" value="1"/>
</dbReference>
<dbReference type="Gene3D" id="1.10.101.10">
    <property type="entry name" value="PGBD-like superfamily/PGBD"/>
    <property type="match status" value="1"/>
</dbReference>
<dbReference type="SMART" id="SM00671">
    <property type="entry name" value="SEL1"/>
    <property type="match status" value="4"/>
</dbReference>
<dbReference type="Gene3D" id="1.25.40.10">
    <property type="entry name" value="Tetratricopeptide repeat domain"/>
    <property type="match status" value="1"/>
</dbReference>
<feature type="coiled-coil region" evidence="1">
    <location>
        <begin position="146"/>
        <end position="173"/>
    </location>
</feature>
<protein>
    <submittedName>
        <fullName evidence="4">Peptidoglycan-binding protein</fullName>
    </submittedName>
</protein>
<dbReference type="InterPro" id="IPR002477">
    <property type="entry name" value="Peptidoglycan-bd-like"/>
</dbReference>
<feature type="compositionally biased region" description="Basic and acidic residues" evidence="2">
    <location>
        <begin position="585"/>
        <end position="594"/>
    </location>
</feature>
<dbReference type="SUPFAM" id="SSF47090">
    <property type="entry name" value="PGBD-like"/>
    <property type="match status" value="1"/>
</dbReference>
<feature type="coiled-coil region" evidence="1">
    <location>
        <begin position="340"/>
        <end position="386"/>
    </location>
</feature>
<dbReference type="InterPro" id="IPR050767">
    <property type="entry name" value="Sel1_AlgK"/>
</dbReference>
<accession>A0A849KZC3</accession>
<dbReference type="InterPro" id="IPR036366">
    <property type="entry name" value="PGBDSf"/>
</dbReference>
<dbReference type="InterPro" id="IPR006597">
    <property type="entry name" value="Sel1-like"/>
</dbReference>
<dbReference type="InterPro" id="IPR011990">
    <property type="entry name" value="TPR-like_helical_dom_sf"/>
</dbReference>
<keyword evidence="5" id="KW-1185">Reference proteome</keyword>
<proteinExistence type="predicted"/>
<evidence type="ECO:0000256" key="1">
    <source>
        <dbReference type="SAM" id="Coils"/>
    </source>
</evidence>
<feature type="domain" description="Peptidoglycan binding-like" evidence="3">
    <location>
        <begin position="1131"/>
        <end position="1184"/>
    </location>
</feature>
<name>A0A849KZC3_9HYPH</name>
<dbReference type="EMBL" id="JABFCY010000013">
    <property type="protein sequence ID" value="NNU62282.1"/>
    <property type="molecule type" value="Genomic_DNA"/>
</dbReference>